<evidence type="ECO:0000313" key="2">
    <source>
        <dbReference type="EMBL" id="MBM7644728.1"/>
    </source>
</evidence>
<feature type="region of interest" description="Disordered" evidence="1">
    <location>
        <begin position="329"/>
        <end position="348"/>
    </location>
</feature>
<dbReference type="SUPFAM" id="SSF56112">
    <property type="entry name" value="Protein kinase-like (PK-like)"/>
    <property type="match status" value="1"/>
</dbReference>
<accession>A0ABS2PXE1</accession>
<dbReference type="Proteomes" id="UP000808914">
    <property type="component" value="Unassembled WGS sequence"/>
</dbReference>
<keyword evidence="2" id="KW-0946">Virion</keyword>
<dbReference type="InterPro" id="IPR011009">
    <property type="entry name" value="Kinase-like_dom_sf"/>
</dbReference>
<organism evidence="2 3">
    <name type="scientific">Scopulibacillus daqui</name>
    <dbReference type="NCBI Taxonomy" id="1469162"/>
    <lineage>
        <taxon>Bacteria</taxon>
        <taxon>Bacillati</taxon>
        <taxon>Bacillota</taxon>
        <taxon>Bacilli</taxon>
        <taxon>Bacillales</taxon>
        <taxon>Sporolactobacillaceae</taxon>
        <taxon>Scopulibacillus</taxon>
    </lineage>
</organism>
<evidence type="ECO:0000256" key="1">
    <source>
        <dbReference type="SAM" id="MobiDB-lite"/>
    </source>
</evidence>
<dbReference type="PANTHER" id="PTHR39179">
    <property type="entry name" value="SPORE COAT PROTEIN I"/>
    <property type="match status" value="1"/>
</dbReference>
<dbReference type="RefSeq" id="WP_205002687.1">
    <property type="nucleotide sequence ID" value="NZ_JAFBER010000004.1"/>
</dbReference>
<gene>
    <name evidence="2" type="ORF">JOD45_000935</name>
</gene>
<protein>
    <submittedName>
        <fullName evidence="2">Spore coat protein YsxE</fullName>
    </submittedName>
</protein>
<evidence type="ECO:0000313" key="3">
    <source>
        <dbReference type="Proteomes" id="UP000808914"/>
    </source>
</evidence>
<proteinExistence type="predicted"/>
<dbReference type="PANTHER" id="PTHR39179:SF3">
    <property type="entry name" value="COTS-RELATED PROTEIN"/>
    <property type="match status" value="1"/>
</dbReference>
<feature type="compositionally biased region" description="Polar residues" evidence="1">
    <location>
        <begin position="329"/>
        <end position="342"/>
    </location>
</feature>
<name>A0ABS2PXE1_9BACL</name>
<reference evidence="2 3" key="1">
    <citation type="submission" date="2021-01" db="EMBL/GenBank/DDBJ databases">
        <title>Genomic Encyclopedia of Type Strains, Phase IV (KMG-IV): sequencing the most valuable type-strain genomes for metagenomic binning, comparative biology and taxonomic classification.</title>
        <authorList>
            <person name="Goeker M."/>
        </authorList>
    </citation>
    <scope>NUCLEOTIDE SEQUENCE [LARGE SCALE GENOMIC DNA]</scope>
    <source>
        <strain evidence="2 3">DSM 28236</strain>
    </source>
</reference>
<dbReference type="Gene3D" id="3.30.200.20">
    <property type="entry name" value="Phosphorylase Kinase, domain 1"/>
    <property type="match status" value="1"/>
</dbReference>
<keyword evidence="2" id="KW-0167">Capsid protein</keyword>
<dbReference type="EMBL" id="JAFBER010000004">
    <property type="protein sequence ID" value="MBM7644728.1"/>
    <property type="molecule type" value="Genomic_DNA"/>
</dbReference>
<comment type="caution">
    <text evidence="2">The sequence shown here is derived from an EMBL/GenBank/DDBJ whole genome shotgun (WGS) entry which is preliminary data.</text>
</comment>
<dbReference type="Gene3D" id="3.90.1200.10">
    <property type="match status" value="1"/>
</dbReference>
<keyword evidence="3" id="KW-1185">Reference proteome</keyword>
<sequence>MTTTADENELYRILFHYDFQPVHMERKGSVLKIETHRGSFALKGTPMSESQQRTFLAARQAIAGLSINALPLLPNKYGGLIINNESKCYYLMPWINETAKDVYAKYERLIDAAAFMHSGTKRTVKRNKEETNIFYKQMLDVWQKRKAFFERFADFAEHRTYPSPFEQFYLTTFALLMREHEQMRNVLDQWFQGNAENEEAAIVLCHHRLSPEHLLTADEQNYLISLEHAYLDSPAVDLVYLFKSAGEDLRLDDEQYKNLIQRYQAICPLPRQEKLLLKSLIHDTDIFYKMLAGYSENTAPRSSDMAMIERWSKALSAIEGIYHLDQALSQNDETDQTKSSPSENKHKS</sequence>
<dbReference type="InterPro" id="IPR047175">
    <property type="entry name" value="CotS-like"/>
</dbReference>